<evidence type="ECO:0008006" key="5">
    <source>
        <dbReference type="Google" id="ProtNLM"/>
    </source>
</evidence>
<dbReference type="InterPro" id="IPR004155">
    <property type="entry name" value="PBS_lyase_HEAT"/>
</dbReference>
<dbReference type="SUPFAM" id="SSF48371">
    <property type="entry name" value="ARM repeat"/>
    <property type="match status" value="1"/>
</dbReference>
<reference evidence="3 4" key="1">
    <citation type="submission" date="2015-06" db="EMBL/GenBank/DDBJ databases">
        <title>Draft genome assembly of filamentous brackish cyanobacterium Limnoraphis robusta strain CS-951.</title>
        <authorList>
            <person name="Willis A."/>
            <person name="Parks M."/>
            <person name="Burford M.A."/>
        </authorList>
    </citation>
    <scope>NUCLEOTIDE SEQUENCE [LARGE SCALE GENOMIC DNA]</scope>
    <source>
        <strain evidence="3 4">CS-951</strain>
    </source>
</reference>
<dbReference type="InterPro" id="IPR000225">
    <property type="entry name" value="Armadillo"/>
</dbReference>
<sequence length="442" mass="48252">MCLITLGVSLTPLHYPFSSIGVSIQSMGDHSSNLSDDSLSQALLKSAIAKLESGDFQQRWDAAKQLAKMGTIAINPLIEILESEEADLEVRWFVARTLGQFNSNEIVPALVQVLQTAKTSDSSETDLLEMAATALANLGTSGIDSLNSLLDNQQLRLLATEAIAQIRRSETISPLLTVVNDSNPKIRACAIEALGSFHDPRIPPVLIQALNDPAASVRKEAIMGLSRRGDLVQEFNLVEHLQPLLWDIRPEVCQQAQIALSRMGTDQAVMALVEQIESTTVPISVKLDGVKALCWMETPTAVNQLKQILLKIPDEPTSNNSSFPLHPEIIQGLGRISQPEVKIQASQILIEFLQSQHPSREIPVFKQLISLSLGQLGNIAAMDSLVQLLADAEMTVRFHCIAALKQLNSPQVYERLQQLSQDSNLAPNLQQGISMALAEWGS</sequence>
<accession>A0A0F5YKB0</accession>
<dbReference type="SMART" id="SM00567">
    <property type="entry name" value="EZ_HEAT"/>
    <property type="match status" value="7"/>
</dbReference>
<evidence type="ECO:0000256" key="2">
    <source>
        <dbReference type="ARBA" id="ARBA00022738"/>
    </source>
</evidence>
<dbReference type="GO" id="GO:0016491">
    <property type="term" value="F:oxidoreductase activity"/>
    <property type="evidence" value="ECO:0007669"/>
    <property type="project" value="TreeGrafter"/>
</dbReference>
<dbReference type="PANTHER" id="PTHR12697">
    <property type="entry name" value="PBS LYASE HEAT-LIKE PROTEIN"/>
    <property type="match status" value="1"/>
</dbReference>
<dbReference type="PANTHER" id="PTHR12697:SF5">
    <property type="entry name" value="DEOXYHYPUSINE HYDROXYLASE"/>
    <property type="match status" value="1"/>
</dbReference>
<dbReference type="InterPro" id="IPR011030">
    <property type="entry name" value="Lipovitellin_superhlx_dom"/>
</dbReference>
<gene>
    <name evidence="3" type="ORF">WN50_05460</name>
</gene>
<organism evidence="3 4">
    <name type="scientific">Limnoraphis robusta CS-951</name>
    <dbReference type="NCBI Taxonomy" id="1637645"/>
    <lineage>
        <taxon>Bacteria</taxon>
        <taxon>Bacillati</taxon>
        <taxon>Cyanobacteriota</taxon>
        <taxon>Cyanophyceae</taxon>
        <taxon>Oscillatoriophycideae</taxon>
        <taxon>Oscillatoriales</taxon>
        <taxon>Sirenicapillariaceae</taxon>
        <taxon>Limnoraphis</taxon>
    </lineage>
</organism>
<keyword evidence="2" id="KW-0605">Phycobilisome</keyword>
<evidence type="ECO:0000256" key="1">
    <source>
        <dbReference type="ARBA" id="ARBA00022549"/>
    </source>
</evidence>
<protein>
    <recommendedName>
        <fullName evidence="5">PBS lyase</fullName>
    </recommendedName>
</protein>
<name>A0A0F5YKB0_9CYAN</name>
<keyword evidence="1" id="KW-0042">Antenna complex</keyword>
<proteinExistence type="predicted"/>
<dbReference type="GO" id="GO:0030089">
    <property type="term" value="C:phycobilisome"/>
    <property type="evidence" value="ECO:0007669"/>
    <property type="project" value="UniProtKB-KW"/>
</dbReference>
<dbReference type="PROSITE" id="PS50176">
    <property type="entry name" value="ARM_REPEAT"/>
    <property type="match status" value="1"/>
</dbReference>
<dbReference type="SUPFAM" id="SSF48431">
    <property type="entry name" value="Lipovitellin-phosvitin complex, superhelical domain"/>
    <property type="match status" value="1"/>
</dbReference>
<dbReference type="Pfam" id="PF13646">
    <property type="entry name" value="HEAT_2"/>
    <property type="match status" value="2"/>
</dbReference>
<dbReference type="Proteomes" id="UP000033607">
    <property type="component" value="Unassembled WGS sequence"/>
</dbReference>
<evidence type="ECO:0000313" key="3">
    <source>
        <dbReference type="EMBL" id="KKD39082.1"/>
    </source>
</evidence>
<dbReference type="InterPro" id="IPR016024">
    <property type="entry name" value="ARM-type_fold"/>
</dbReference>
<dbReference type="AlphaFoldDB" id="A0A0F5YKB0"/>
<comment type="caution">
    <text evidence="3">The sequence shown here is derived from an EMBL/GenBank/DDBJ whole genome shotgun (WGS) entry which is preliminary data.</text>
</comment>
<dbReference type="EMBL" id="LATL02000086">
    <property type="protein sequence ID" value="KKD39082.1"/>
    <property type="molecule type" value="Genomic_DNA"/>
</dbReference>
<dbReference type="Gene3D" id="1.25.10.10">
    <property type="entry name" value="Leucine-rich Repeat Variant"/>
    <property type="match status" value="3"/>
</dbReference>
<evidence type="ECO:0000313" key="4">
    <source>
        <dbReference type="Proteomes" id="UP000033607"/>
    </source>
</evidence>
<dbReference type="InterPro" id="IPR011989">
    <property type="entry name" value="ARM-like"/>
</dbReference>